<accession>A0A238BN45</accession>
<organism evidence="3 4">
    <name type="scientific">Onchocerca flexuosa</name>
    <dbReference type="NCBI Taxonomy" id="387005"/>
    <lineage>
        <taxon>Eukaryota</taxon>
        <taxon>Metazoa</taxon>
        <taxon>Ecdysozoa</taxon>
        <taxon>Nematoda</taxon>
        <taxon>Chromadorea</taxon>
        <taxon>Rhabditida</taxon>
        <taxon>Spirurina</taxon>
        <taxon>Spiruromorpha</taxon>
        <taxon>Filarioidea</taxon>
        <taxon>Onchocercidae</taxon>
        <taxon>Onchocerca</taxon>
    </lineage>
</organism>
<protein>
    <submittedName>
        <fullName evidence="3">Uncharacterized protein</fullName>
    </submittedName>
</protein>
<feature type="region of interest" description="Disordered" evidence="2">
    <location>
        <begin position="728"/>
        <end position="747"/>
    </location>
</feature>
<feature type="region of interest" description="Disordered" evidence="2">
    <location>
        <begin position="567"/>
        <end position="640"/>
    </location>
</feature>
<dbReference type="EMBL" id="KZ270105">
    <property type="protein sequence ID" value="OZC06454.1"/>
    <property type="molecule type" value="Genomic_DNA"/>
</dbReference>
<feature type="region of interest" description="Disordered" evidence="2">
    <location>
        <begin position="662"/>
        <end position="698"/>
    </location>
</feature>
<feature type="region of interest" description="Disordered" evidence="2">
    <location>
        <begin position="169"/>
        <end position="209"/>
    </location>
</feature>
<evidence type="ECO:0000313" key="3">
    <source>
        <dbReference type="EMBL" id="OZC06454.1"/>
    </source>
</evidence>
<dbReference type="OrthoDB" id="5874237at2759"/>
<reference evidence="3 4" key="1">
    <citation type="submission" date="2015-12" db="EMBL/GenBank/DDBJ databases">
        <title>Draft genome of the nematode, Onchocerca flexuosa.</title>
        <authorList>
            <person name="Mitreva M."/>
        </authorList>
    </citation>
    <scope>NUCLEOTIDE SEQUENCE [LARGE SCALE GENOMIC DNA]</scope>
    <source>
        <strain evidence="3">Red Deer</strain>
    </source>
</reference>
<feature type="compositionally biased region" description="Basic and acidic residues" evidence="2">
    <location>
        <begin position="576"/>
        <end position="589"/>
    </location>
</feature>
<gene>
    <name evidence="3" type="ORF">X798_06560</name>
</gene>
<name>A0A238BN45_9BILA</name>
<keyword evidence="4" id="KW-1185">Reference proteome</keyword>
<evidence type="ECO:0000256" key="2">
    <source>
        <dbReference type="SAM" id="MobiDB-lite"/>
    </source>
</evidence>
<feature type="compositionally biased region" description="Basic and acidic residues" evidence="2">
    <location>
        <begin position="688"/>
        <end position="698"/>
    </location>
</feature>
<feature type="compositionally biased region" description="Pro residues" evidence="2">
    <location>
        <begin position="97"/>
        <end position="106"/>
    </location>
</feature>
<proteinExistence type="predicted"/>
<dbReference type="Proteomes" id="UP000242913">
    <property type="component" value="Unassembled WGS sequence"/>
</dbReference>
<feature type="coiled-coil region" evidence="1">
    <location>
        <begin position="930"/>
        <end position="968"/>
    </location>
</feature>
<keyword evidence="1" id="KW-0175">Coiled coil</keyword>
<feature type="region of interest" description="Disordered" evidence="2">
    <location>
        <begin position="92"/>
        <end position="127"/>
    </location>
</feature>
<dbReference type="AlphaFoldDB" id="A0A238BN45"/>
<evidence type="ECO:0000313" key="4">
    <source>
        <dbReference type="Proteomes" id="UP000242913"/>
    </source>
</evidence>
<evidence type="ECO:0000256" key="1">
    <source>
        <dbReference type="SAM" id="Coils"/>
    </source>
</evidence>
<sequence length="1014" mass="115363">MPLDEQGKPVVPYDASGTPLIHLASDGMTPLTEEEYQYSLQWNDYYNRYYKNTAEQKASNSSQSMTQSIVANDTYEQKAKNMKLLKKVRPEDIDLPPCVPPPPSTQPPVQVSDGPALSGEVEKKATPDPALKAKTKRMIEMQLKFSRKKLHDTVHSSVAAMPSSEMINTSAKHAPLPQQPNDSPENIDKLESPKECPPPPPPMHALIRNPSISAEGDSNIVIRESLNVALGDTPKSLDSKTLEKLKRISSDDAEIKGQATISQTELTPVILDVSDSVIKASGDRAKNFENPKLFSNLCKNSDEFQVGNQVFEKEVTAKSNDFSGSKDGKVQPELILTNVAVGMDIVLEQSPVKENNEEEKVAKKTRYESNIENEILGKRDDKNEHISISHEKHSEKKMRHHDKLKNRRKRRSELFFFGSYFEGRNYSYATVTLCALLSRADTDAHEVDHHTVTPIAEVVREERNTEVELEVVHHVIITIIADIVLEVEIDSIDMRVLIMIVVVIAVIGYLMLKTNIRIEDEIRHPERSLHKMREYDISQITEQESEKSPHQLAEDLTSVDGTIDMHKSARHSATPRSEKSSVKEFEVKAAKSKKHKKTKEKHRKRKKSHHKKKDKRKPSPFMAESEAEEKFKTSSFLSEETDLNLDTSLSHLADEEAEIISNIKKQTNDYKNERTKKKKEKKRKKERRNTDTEKNDVTKKASYETIEDGELITEKDVSPKMREKVVNYATSESEAEDNITVESKSSAEQLSENYNKVLKVPPDNTNTSKLEKRETKITVDLEDDGISSKLKDLTSDFNEITAREAEKLKADNITEAMNKLKELRGYIKSKVTVSNSFTETEDIKQFNKSIGNDSIFVGHSLADVPLPKGVQMAVDVTERAEKTAVPGIRTQEACTSAKIDLVDRDVRRKKELLKRKWEEDEEDELSRLRYEALRSKTRRLMNDLRAERRRLKRERLRATIAMRRARERSVDTSVDEILLVDTSDSSETDDSEDYSPSRKVNFLSYCHIAVRAKY</sequence>
<feature type="compositionally biased region" description="Basic residues" evidence="2">
    <location>
        <begin position="590"/>
        <end position="618"/>
    </location>
</feature>
<feature type="compositionally biased region" description="Basic residues" evidence="2">
    <location>
        <begin position="674"/>
        <end position="687"/>
    </location>
</feature>